<keyword evidence="2" id="KW-1185">Reference proteome</keyword>
<name>A0A842HHY7_9BACT</name>
<dbReference type="EMBL" id="JACHVB010000060">
    <property type="protein sequence ID" value="MBC2596022.1"/>
    <property type="molecule type" value="Genomic_DNA"/>
</dbReference>
<dbReference type="InterPro" id="IPR036698">
    <property type="entry name" value="TM1070-like_sf"/>
</dbReference>
<dbReference type="Gene3D" id="2.60.290.11">
    <property type="entry name" value="TM1070-like"/>
    <property type="match status" value="1"/>
</dbReference>
<dbReference type="InterPro" id="IPR009794">
    <property type="entry name" value="ASRT"/>
</dbReference>
<reference evidence="1 2" key="1">
    <citation type="submission" date="2020-07" db="EMBL/GenBank/DDBJ databases">
        <authorList>
            <person name="Feng X."/>
        </authorList>
    </citation>
    <scope>NUCLEOTIDE SEQUENCE [LARGE SCALE GENOMIC DNA]</scope>
    <source>
        <strain evidence="1 2">JCM31066</strain>
    </source>
</reference>
<protein>
    <recommendedName>
        <fullName evidence="3">Sensory rhodopsin transducer</fullName>
    </recommendedName>
</protein>
<dbReference type="RefSeq" id="WP_185676941.1">
    <property type="nucleotide sequence ID" value="NZ_JACHVB010000060.1"/>
</dbReference>
<dbReference type="Proteomes" id="UP000546464">
    <property type="component" value="Unassembled WGS sequence"/>
</dbReference>
<gene>
    <name evidence="1" type="ORF">H5P28_17280</name>
</gene>
<organism evidence="1 2">
    <name type="scientific">Ruficoccus amylovorans</name>
    <dbReference type="NCBI Taxonomy" id="1804625"/>
    <lineage>
        <taxon>Bacteria</taxon>
        <taxon>Pseudomonadati</taxon>
        <taxon>Verrucomicrobiota</taxon>
        <taxon>Opitutia</taxon>
        <taxon>Puniceicoccales</taxon>
        <taxon>Cerasicoccaceae</taxon>
        <taxon>Ruficoccus</taxon>
    </lineage>
</organism>
<dbReference type="Pfam" id="PF07100">
    <property type="entry name" value="ASRT"/>
    <property type="match status" value="1"/>
</dbReference>
<accession>A0A842HHY7</accession>
<evidence type="ECO:0000313" key="1">
    <source>
        <dbReference type="EMBL" id="MBC2596022.1"/>
    </source>
</evidence>
<dbReference type="SUPFAM" id="SSF89232">
    <property type="entry name" value="Hypothetical protein TM1070"/>
    <property type="match status" value="1"/>
</dbReference>
<proteinExistence type="predicted"/>
<dbReference type="AlphaFoldDB" id="A0A842HHY7"/>
<evidence type="ECO:0000313" key="2">
    <source>
        <dbReference type="Proteomes" id="UP000546464"/>
    </source>
</evidence>
<comment type="caution">
    <text evidence="1">The sequence shown here is derived from an EMBL/GenBank/DDBJ whole genome shotgun (WGS) entry which is preliminary data.</text>
</comment>
<evidence type="ECO:0008006" key="3">
    <source>
        <dbReference type="Google" id="ProtNLM"/>
    </source>
</evidence>
<sequence length="128" mass="14118">MSNTSTSSAGKTRWYIADAYLPSCGRGETWEGHESVCVLNVGAADATLDFILYFDGREPIEIKGLKLPARSNRHIGMHKPEMLGGVEVPRDVPYGIEVASDQPVIVQYSRLDVTQPNFTLMTTIPYAE</sequence>